<protein>
    <submittedName>
        <fullName evidence="1">AlpA family transcriptional regulator</fullName>
    </submittedName>
</protein>
<dbReference type="RefSeq" id="WP_133539899.1">
    <property type="nucleotide sequence ID" value="NZ_SNXI01000009.1"/>
</dbReference>
<dbReference type="Proteomes" id="UP000295531">
    <property type="component" value="Unassembled WGS sequence"/>
</dbReference>
<dbReference type="AlphaFoldDB" id="A0A4V3CN47"/>
<name>A0A4V3CN47_9GAMM</name>
<organism evidence="1 2">
    <name type="scientific">Idiomarina aquatica</name>
    <dbReference type="NCBI Taxonomy" id="1327752"/>
    <lineage>
        <taxon>Bacteria</taxon>
        <taxon>Pseudomonadati</taxon>
        <taxon>Pseudomonadota</taxon>
        <taxon>Gammaproteobacteria</taxon>
        <taxon>Alteromonadales</taxon>
        <taxon>Idiomarinaceae</taxon>
        <taxon>Idiomarina</taxon>
    </lineage>
</organism>
<dbReference type="EMBL" id="SNXI01000009">
    <property type="protein sequence ID" value="TDP32652.1"/>
    <property type="molecule type" value="Genomic_DNA"/>
</dbReference>
<comment type="caution">
    <text evidence="1">The sequence shown here is derived from an EMBL/GenBank/DDBJ whole genome shotgun (WGS) entry which is preliminary data.</text>
</comment>
<gene>
    <name evidence="1" type="ORF">DEU29_10982</name>
</gene>
<accession>A0A4V3CN47</accession>
<evidence type="ECO:0000313" key="1">
    <source>
        <dbReference type="EMBL" id="TDP32652.1"/>
    </source>
</evidence>
<sequence length="83" mass="9777">MYQEPSPENRSEILKRYNQTERMLRSCEVLDMLAVSRTSWWRYEQANLVPPARTLGGLKYWRLSSILYFIENMPASRSESCAA</sequence>
<dbReference type="OrthoDB" id="8455288at2"/>
<keyword evidence="2" id="KW-1185">Reference proteome</keyword>
<proteinExistence type="predicted"/>
<reference evidence="1 2" key="1">
    <citation type="submission" date="2019-03" db="EMBL/GenBank/DDBJ databases">
        <title>Freshwater and sediment microbial communities from various areas in North America, analyzing microbe dynamics in response to fracking.</title>
        <authorList>
            <person name="Lamendella R."/>
        </authorList>
    </citation>
    <scope>NUCLEOTIDE SEQUENCE [LARGE SCALE GENOMIC DNA]</scope>
    <source>
        <strain evidence="1 2">18_TX</strain>
    </source>
</reference>
<evidence type="ECO:0000313" key="2">
    <source>
        <dbReference type="Proteomes" id="UP000295531"/>
    </source>
</evidence>